<dbReference type="InterPro" id="IPR016047">
    <property type="entry name" value="M23ase_b-sheet_dom"/>
</dbReference>
<evidence type="ECO:0000313" key="4">
    <source>
        <dbReference type="EMBL" id="QEC62662.1"/>
    </source>
</evidence>
<dbReference type="InterPro" id="IPR050570">
    <property type="entry name" value="Cell_wall_metabolism_enzyme"/>
</dbReference>
<proteinExistence type="predicted"/>
<sequence>MNLKLTNFSTIIIVNKNQEQTQAIRVKTKHLKRVKHYIATIGCVILALACMVIYLSSKGSKDELEKQQLRSQIARLQSKLPAVEAAADSQAVAKSSAQTYIESIQGKLQKINDYLRKRGLKGFSTKDIGGDNKAAADLSDNEKYSLYDEYLSRLLNSVAFTPMGYPRISSITSAFGYRSDPFDGESAELHPGIDFRGAKGDPVHVTADGKVVFTGWKGGYGNCIIVQHKNDFQTLYGHLSHINVQEGEPVKTGDVIGKVGSTGRSTGTHLHYEVRKNGKPVNPVRFLTLNN</sequence>
<dbReference type="Pfam" id="PF01551">
    <property type="entry name" value="Peptidase_M23"/>
    <property type="match status" value="1"/>
</dbReference>
<dbReference type="RefSeq" id="WP_147031239.1">
    <property type="nucleotide sequence ID" value="NZ_CP042436.1"/>
</dbReference>
<dbReference type="SUPFAM" id="SSF51261">
    <property type="entry name" value="Duplicated hybrid motif"/>
    <property type="match status" value="1"/>
</dbReference>
<reference evidence="4 5" key="1">
    <citation type="journal article" date="2017" name="Curr. Microbiol.">
        <title>Mucilaginibacter ginsenosidivorans sp. nov., Isolated from Soil of Ginseng Field.</title>
        <authorList>
            <person name="Kim M.M."/>
            <person name="Siddiqi M.Z."/>
            <person name="Im W.T."/>
        </authorList>
    </citation>
    <scope>NUCLEOTIDE SEQUENCE [LARGE SCALE GENOMIC DNA]</scope>
    <source>
        <strain evidence="4 5">Gsoil 3017</strain>
    </source>
</reference>
<keyword evidence="2" id="KW-1133">Transmembrane helix</keyword>
<organism evidence="4 5">
    <name type="scientific">Mucilaginibacter ginsenosidivorans</name>
    <dbReference type="NCBI Taxonomy" id="398053"/>
    <lineage>
        <taxon>Bacteria</taxon>
        <taxon>Pseudomonadati</taxon>
        <taxon>Bacteroidota</taxon>
        <taxon>Sphingobacteriia</taxon>
        <taxon>Sphingobacteriales</taxon>
        <taxon>Sphingobacteriaceae</taxon>
        <taxon>Mucilaginibacter</taxon>
    </lineage>
</organism>
<dbReference type="KEGG" id="mgin:FRZ54_08705"/>
<dbReference type="PANTHER" id="PTHR21666:SF289">
    <property type="entry name" value="L-ALA--D-GLU ENDOPEPTIDASE"/>
    <property type="match status" value="1"/>
</dbReference>
<dbReference type="AlphaFoldDB" id="A0A5B8UUR7"/>
<dbReference type="GO" id="GO:0004222">
    <property type="term" value="F:metalloendopeptidase activity"/>
    <property type="evidence" value="ECO:0007669"/>
    <property type="project" value="TreeGrafter"/>
</dbReference>
<evidence type="ECO:0000256" key="2">
    <source>
        <dbReference type="SAM" id="Phobius"/>
    </source>
</evidence>
<dbReference type="PANTHER" id="PTHR21666">
    <property type="entry name" value="PEPTIDASE-RELATED"/>
    <property type="match status" value="1"/>
</dbReference>
<keyword evidence="1" id="KW-0732">Signal</keyword>
<keyword evidence="2" id="KW-0472">Membrane</keyword>
<gene>
    <name evidence="4" type="ORF">FRZ54_08705</name>
</gene>
<dbReference type="EMBL" id="CP042436">
    <property type="protein sequence ID" value="QEC62662.1"/>
    <property type="molecule type" value="Genomic_DNA"/>
</dbReference>
<protein>
    <submittedName>
        <fullName evidence="4">Peptidoglycan DD-metalloendopeptidase family protein</fullName>
    </submittedName>
</protein>
<feature type="transmembrane region" description="Helical" evidence="2">
    <location>
        <begin position="37"/>
        <end position="56"/>
    </location>
</feature>
<keyword evidence="5" id="KW-1185">Reference proteome</keyword>
<name>A0A5B8UUR7_9SPHI</name>
<evidence type="ECO:0000256" key="1">
    <source>
        <dbReference type="ARBA" id="ARBA00022729"/>
    </source>
</evidence>
<keyword evidence="2" id="KW-0812">Transmembrane</keyword>
<dbReference type="OrthoDB" id="9810477at2"/>
<dbReference type="FunFam" id="2.70.70.10:FF:000006">
    <property type="entry name" value="M23 family peptidase"/>
    <property type="match status" value="1"/>
</dbReference>
<dbReference type="InterPro" id="IPR011055">
    <property type="entry name" value="Dup_hybrid_motif"/>
</dbReference>
<evidence type="ECO:0000259" key="3">
    <source>
        <dbReference type="Pfam" id="PF01551"/>
    </source>
</evidence>
<accession>A0A5B8UUR7</accession>
<dbReference type="Proteomes" id="UP000321479">
    <property type="component" value="Chromosome"/>
</dbReference>
<evidence type="ECO:0000313" key="5">
    <source>
        <dbReference type="Proteomes" id="UP000321479"/>
    </source>
</evidence>
<feature type="domain" description="M23ase beta-sheet core" evidence="3">
    <location>
        <begin position="189"/>
        <end position="283"/>
    </location>
</feature>
<dbReference type="CDD" id="cd12797">
    <property type="entry name" value="M23_peptidase"/>
    <property type="match status" value="1"/>
</dbReference>
<dbReference type="Gene3D" id="2.70.70.10">
    <property type="entry name" value="Glucose Permease (Domain IIA)"/>
    <property type="match status" value="1"/>
</dbReference>